<evidence type="ECO:0000313" key="9">
    <source>
        <dbReference type="Proteomes" id="UP000185494"/>
    </source>
</evidence>
<accession>A0A1L7AER9</accession>
<dbReference type="PANTHER" id="PTHR30349:SF41">
    <property type="entry name" value="INTEGRASE_RECOMBINASE PROTEIN MJ0367-RELATED"/>
    <property type="match status" value="1"/>
</dbReference>
<evidence type="ECO:0000259" key="7">
    <source>
        <dbReference type="PROSITE" id="PS51900"/>
    </source>
</evidence>
<dbReference type="CDD" id="cd00397">
    <property type="entry name" value="DNA_BRE_C"/>
    <property type="match status" value="1"/>
</dbReference>
<dbReference type="GO" id="GO:0003677">
    <property type="term" value="F:DNA binding"/>
    <property type="evidence" value="ECO:0007669"/>
    <property type="project" value="UniProtKB-UniRule"/>
</dbReference>
<evidence type="ECO:0000256" key="5">
    <source>
        <dbReference type="PROSITE-ProRule" id="PRU01248"/>
    </source>
</evidence>
<keyword evidence="4" id="KW-0233">DNA recombination</keyword>
<dbReference type="Gene3D" id="1.10.443.10">
    <property type="entry name" value="Intergrase catalytic core"/>
    <property type="match status" value="1"/>
</dbReference>
<comment type="similarity">
    <text evidence="1">Belongs to the 'phage' integrase family.</text>
</comment>
<name>A0A1L7AER9_9PROT</name>
<dbReference type="PANTHER" id="PTHR30349">
    <property type="entry name" value="PHAGE INTEGRASE-RELATED"/>
    <property type="match status" value="1"/>
</dbReference>
<dbReference type="GO" id="GO:0015074">
    <property type="term" value="P:DNA integration"/>
    <property type="evidence" value="ECO:0007669"/>
    <property type="project" value="UniProtKB-KW"/>
</dbReference>
<evidence type="ECO:0008006" key="10">
    <source>
        <dbReference type="Google" id="ProtNLM"/>
    </source>
</evidence>
<gene>
    <name evidence="8" type="ORF">RGI145_09395</name>
</gene>
<dbReference type="Pfam" id="PF02899">
    <property type="entry name" value="Phage_int_SAM_1"/>
    <property type="match status" value="1"/>
</dbReference>
<evidence type="ECO:0000259" key="6">
    <source>
        <dbReference type="PROSITE" id="PS51898"/>
    </source>
</evidence>
<dbReference type="Gene3D" id="1.10.150.130">
    <property type="match status" value="1"/>
</dbReference>
<reference evidence="8 9" key="1">
    <citation type="submission" date="2016-05" db="EMBL/GenBank/DDBJ databases">
        <title>Complete Genome and Methylome Analysis of Psychrotrophic Bacterial Isolates from Antarctic Lake Untersee.</title>
        <authorList>
            <person name="Fomenkov A."/>
            <person name="Akimov V.N."/>
            <person name="Vasilyeva L.V."/>
            <person name="Andersen D."/>
            <person name="Vincze T."/>
            <person name="Roberts R.J."/>
        </authorList>
    </citation>
    <scope>NUCLEOTIDE SEQUENCE [LARGE SCALE GENOMIC DNA]</scope>
    <source>
        <strain evidence="8 9">U14-5</strain>
    </source>
</reference>
<dbReference type="Pfam" id="PF00589">
    <property type="entry name" value="Phage_integrase"/>
    <property type="match status" value="1"/>
</dbReference>
<dbReference type="InterPro" id="IPR011010">
    <property type="entry name" value="DNA_brk_join_enz"/>
</dbReference>
<keyword evidence="2" id="KW-0229">DNA integration</keyword>
<dbReference type="InterPro" id="IPR013762">
    <property type="entry name" value="Integrase-like_cat_sf"/>
</dbReference>
<dbReference type="KEGG" id="rgi:RGI145_09395"/>
<dbReference type="EMBL" id="CP015583">
    <property type="protein sequence ID" value="APT57284.1"/>
    <property type="molecule type" value="Genomic_DNA"/>
</dbReference>
<evidence type="ECO:0000313" key="8">
    <source>
        <dbReference type="EMBL" id="APT57284.1"/>
    </source>
</evidence>
<dbReference type="AlphaFoldDB" id="A0A1L7AER9"/>
<protein>
    <recommendedName>
        <fullName evidence="10">Integrase</fullName>
    </recommendedName>
</protein>
<dbReference type="SUPFAM" id="SSF56349">
    <property type="entry name" value="DNA breaking-rejoining enzymes"/>
    <property type="match status" value="1"/>
</dbReference>
<sequence>MVASTADLVVSGESFPGLPLFKPRDALIDAVPSLWVLAGVRERSYSLNTVEAYATGLLLFLNSQEVAAPNIGWQRATKDDVVRFKRELAARGNDADTIALRLAAVENFYAWAETHGFVRVRPFKVNPKGEGPAPVVKAPPSTRARKEVFTEEQFERIRACIVMDDPILRRRVDLMFRWGWGVGLRVAEVCGLSVRNLRRSVEAEAPPRARGRSLGEAFAATAAEGFVLDLVPAATKGAKGGAVLVPRALMKPTVEWIDGSRTEFARADADWVFVTEGGRPLTPETLGRYFLAAVKAAKEVGSFHSLRHSYATRVLSEFNRLGHPELGALFVQKQLRHAYRETTEQYTHMVHMRDHAITAGMAVNRAFGGRN</sequence>
<evidence type="ECO:0000256" key="4">
    <source>
        <dbReference type="ARBA" id="ARBA00023172"/>
    </source>
</evidence>
<dbReference type="STRING" id="257708.RGI145_09395"/>
<keyword evidence="3 5" id="KW-0238">DNA-binding</keyword>
<dbReference type="PROSITE" id="PS51900">
    <property type="entry name" value="CB"/>
    <property type="match status" value="1"/>
</dbReference>
<dbReference type="InterPro" id="IPR004107">
    <property type="entry name" value="Integrase_SAM-like_N"/>
</dbReference>
<dbReference type="Proteomes" id="UP000185494">
    <property type="component" value="Chromosome 1"/>
</dbReference>
<dbReference type="GO" id="GO:0006310">
    <property type="term" value="P:DNA recombination"/>
    <property type="evidence" value="ECO:0007669"/>
    <property type="project" value="UniProtKB-KW"/>
</dbReference>
<dbReference type="InterPro" id="IPR050090">
    <property type="entry name" value="Tyrosine_recombinase_XerCD"/>
</dbReference>
<organism evidence="8 9">
    <name type="scientific">Roseomonas gilardii</name>
    <dbReference type="NCBI Taxonomy" id="257708"/>
    <lineage>
        <taxon>Bacteria</taxon>
        <taxon>Pseudomonadati</taxon>
        <taxon>Pseudomonadota</taxon>
        <taxon>Alphaproteobacteria</taxon>
        <taxon>Acetobacterales</taxon>
        <taxon>Roseomonadaceae</taxon>
        <taxon>Roseomonas</taxon>
    </lineage>
</organism>
<dbReference type="InterPro" id="IPR010998">
    <property type="entry name" value="Integrase_recombinase_N"/>
</dbReference>
<dbReference type="InterPro" id="IPR002104">
    <property type="entry name" value="Integrase_catalytic"/>
</dbReference>
<evidence type="ECO:0000256" key="3">
    <source>
        <dbReference type="ARBA" id="ARBA00023125"/>
    </source>
</evidence>
<proteinExistence type="inferred from homology"/>
<evidence type="ECO:0000256" key="2">
    <source>
        <dbReference type="ARBA" id="ARBA00022908"/>
    </source>
</evidence>
<evidence type="ECO:0000256" key="1">
    <source>
        <dbReference type="ARBA" id="ARBA00008857"/>
    </source>
</evidence>
<feature type="domain" description="Core-binding (CB)" evidence="7">
    <location>
        <begin position="18"/>
        <end position="113"/>
    </location>
</feature>
<dbReference type="PROSITE" id="PS51898">
    <property type="entry name" value="TYR_RECOMBINASE"/>
    <property type="match status" value="1"/>
</dbReference>
<feature type="domain" description="Tyr recombinase" evidence="6">
    <location>
        <begin position="144"/>
        <end position="359"/>
    </location>
</feature>
<dbReference type="InterPro" id="IPR044068">
    <property type="entry name" value="CB"/>
</dbReference>